<dbReference type="RefSeq" id="WP_106009422.1">
    <property type="nucleotide sequence ID" value="NZ_JALCPJ010000002.1"/>
</dbReference>
<evidence type="ECO:0000313" key="4">
    <source>
        <dbReference type="Proteomes" id="UP000237798"/>
    </source>
</evidence>
<protein>
    <recommendedName>
        <fullName evidence="5">BNR/Asp-box repeat protein</fullName>
    </recommendedName>
</protein>
<reference evidence="3 4" key="1">
    <citation type="submission" date="2018-03" db="EMBL/GenBank/DDBJ databases">
        <title>Genome sequence of Clostridium luticellarii DSM 29923.</title>
        <authorList>
            <person name="Poehlein A."/>
            <person name="Daniel R."/>
        </authorList>
    </citation>
    <scope>NUCLEOTIDE SEQUENCE [LARGE SCALE GENOMIC DNA]</scope>
    <source>
        <strain evidence="3 4">DSM 29923</strain>
    </source>
</reference>
<keyword evidence="2" id="KW-0732">Signal</keyword>
<evidence type="ECO:0008006" key="5">
    <source>
        <dbReference type="Google" id="ProtNLM"/>
    </source>
</evidence>
<dbReference type="EMBL" id="PVXP01000022">
    <property type="protein sequence ID" value="PRR85178.1"/>
    <property type="molecule type" value="Genomic_DNA"/>
</dbReference>
<proteinExistence type="predicted"/>
<dbReference type="InterPro" id="IPR036278">
    <property type="entry name" value="Sialidase_sf"/>
</dbReference>
<name>A0A2T0BMR9_9CLOT</name>
<feature type="region of interest" description="Disordered" evidence="1">
    <location>
        <begin position="123"/>
        <end position="142"/>
    </location>
</feature>
<accession>A0A2T0BMR9</accession>
<organism evidence="3 4">
    <name type="scientific">Clostridium luticellarii</name>
    <dbReference type="NCBI Taxonomy" id="1691940"/>
    <lineage>
        <taxon>Bacteria</taxon>
        <taxon>Bacillati</taxon>
        <taxon>Bacillota</taxon>
        <taxon>Clostridia</taxon>
        <taxon>Eubacteriales</taxon>
        <taxon>Clostridiaceae</taxon>
        <taxon>Clostridium</taxon>
    </lineage>
</organism>
<feature type="signal peptide" evidence="2">
    <location>
        <begin position="1"/>
        <end position="36"/>
    </location>
</feature>
<evidence type="ECO:0000256" key="2">
    <source>
        <dbReference type="SAM" id="SignalP"/>
    </source>
</evidence>
<dbReference type="SUPFAM" id="SSF50939">
    <property type="entry name" value="Sialidases"/>
    <property type="match status" value="1"/>
</dbReference>
<dbReference type="AlphaFoldDB" id="A0A2T0BMR9"/>
<dbReference type="Proteomes" id="UP000237798">
    <property type="component" value="Unassembled WGS sequence"/>
</dbReference>
<evidence type="ECO:0000256" key="1">
    <source>
        <dbReference type="SAM" id="MobiDB-lite"/>
    </source>
</evidence>
<dbReference type="CDD" id="cd15482">
    <property type="entry name" value="Sialidase_non-viral"/>
    <property type="match status" value="1"/>
</dbReference>
<feature type="chain" id="PRO_5015411403" description="BNR/Asp-box repeat protein" evidence="2">
    <location>
        <begin position="37"/>
        <end position="142"/>
    </location>
</feature>
<dbReference type="OrthoDB" id="9812814at2"/>
<keyword evidence="4" id="KW-1185">Reference proteome</keyword>
<sequence length="142" mass="14794">MRVKLENILGACRKKAALVVTCSALVLSIGTVTAFAANTAYEKGKMLIKNQNGKTSYSTDNGQSWVNGIPKGAKITVGENGKSVFTAGTPSKSGEYKSLLVKNVNGKKSYSIDGGKTWSQNAPDGYKVTANADGSVSVGKAK</sequence>
<gene>
    <name evidence="3" type="ORF">CLLU_18220</name>
</gene>
<evidence type="ECO:0000313" key="3">
    <source>
        <dbReference type="EMBL" id="PRR85178.1"/>
    </source>
</evidence>
<comment type="caution">
    <text evidence="3">The sequence shown here is derived from an EMBL/GenBank/DDBJ whole genome shotgun (WGS) entry which is preliminary data.</text>
</comment>